<protein>
    <recommendedName>
        <fullName evidence="1">SLH domain-containing protein</fullName>
    </recommendedName>
</protein>
<gene>
    <name evidence="2" type="ORF">GRF59_23565</name>
</gene>
<evidence type="ECO:0000259" key="1">
    <source>
        <dbReference type="PROSITE" id="PS51272"/>
    </source>
</evidence>
<dbReference type="Pfam" id="PF00395">
    <property type="entry name" value="SLH"/>
    <property type="match status" value="2"/>
</dbReference>
<dbReference type="Proteomes" id="UP000460318">
    <property type="component" value="Unassembled WGS sequence"/>
</dbReference>
<organism evidence="2 3">
    <name type="scientific">Paenibacillus dendrobii</name>
    <dbReference type="NCBI Taxonomy" id="2691084"/>
    <lineage>
        <taxon>Bacteria</taxon>
        <taxon>Bacillati</taxon>
        <taxon>Bacillota</taxon>
        <taxon>Bacilli</taxon>
        <taxon>Bacillales</taxon>
        <taxon>Paenibacillaceae</taxon>
        <taxon>Paenibacillus</taxon>
    </lineage>
</organism>
<feature type="domain" description="SLH" evidence="1">
    <location>
        <begin position="1115"/>
        <end position="1178"/>
    </location>
</feature>
<reference evidence="2 3" key="1">
    <citation type="submission" date="2019-12" db="EMBL/GenBank/DDBJ databases">
        <title>Paenibacillus sp. nov., an endophytic bacterium isolated from the stem of Dendrobium.</title>
        <authorList>
            <person name="Zhao R."/>
        </authorList>
    </citation>
    <scope>NUCLEOTIDE SEQUENCE [LARGE SCALE GENOMIC DNA]</scope>
    <source>
        <strain evidence="2 3">HJL G12</strain>
    </source>
</reference>
<keyword evidence="3" id="KW-1185">Reference proteome</keyword>
<dbReference type="PROSITE" id="PS51272">
    <property type="entry name" value="SLH"/>
    <property type="match status" value="3"/>
</dbReference>
<name>A0A7X3IPM4_9BACL</name>
<dbReference type="EMBL" id="WUBI01000004">
    <property type="protein sequence ID" value="MWV46590.1"/>
    <property type="molecule type" value="Genomic_DNA"/>
</dbReference>
<evidence type="ECO:0000313" key="2">
    <source>
        <dbReference type="EMBL" id="MWV46590.1"/>
    </source>
</evidence>
<sequence>MRGFSYKFLQKRDWITDKESNMDEKGEIRRMQRMKKSFIWMILMALVVSIVPQGLAPVAHADGLPDAQTSYFTPDIKDIRNTVQLTQDGPDTTIIKRERLYHVTDSQLTVTGTFTKVTGSTLGVNVQQLNWEENKWVGSNTHVTPGVIQLDVERPDNRFKANLTLYQGVNKITFTGAQGLNERSETFYVLFDTVPYVEKLTVLGGSDKLNLNEGAQIVVPVQQITLEGKAQNATKVTIAANGGSALATTLLQDGTFFTPQLQLNPGLNDLKLVVQNASDSLTFNYQLYYYDEKNPIVSMYLADSSDAGQNVLNQVPVFTENKDNGKLYVQVLVPDNNGASFAGTANVQLNNNAAPGLEYFKDIKLNSGKITTTAGSEIFIPSVSQNTPAYRLVTFKIDPLAFSKETNGDISLSQIHNLSITYGTKTISKKIEFEYMQGKTVITDLKYLTGYTGTGDVPVGEPLNGAKVNSSDFYIQVTTNSAPSDVTKLLAQYLPLASKNISIQYVTTITGTTQYIYKISNFQNGNQTVRFNYEGSSAYKDAVISFASKSYIYVSNLTDGQSYKMDSNGTKKFPIKGQYVDFDLASPYFTADLYVNGTKINTDNSWLDASGNFTQNLDVDAAKGPFVYGENRIVLIGTTKDDKGQTREVKKELRIYILDQNVSTISKFQPAIGKDRPAFPSRDFDDKNEQLAKIFNLTPDFVYKDTQFKTSLKTYDIVLRGSGAKRLNLNLGTKNILSVDIPANTTTNEIVTFADNIRYTYEFAGSQKDFVMRIQDFVSDMPGTYVYTLELINETGAKTSQKLELVREESAYRIIAPQPTVGGKYVVTKNFLHFDIEAEGATSVLIDKEEAVKRTDLGEYRFALDYVGLKQDKSNKIKITIKRGNVTNTDTVEVFYSGTVAVDAEYMAPKVANKYAVFNKALQLEFPKGTVMQSTDIRGLKKYYPETKLLFGIADPVNGIVERRNDYGNIIGFPGTGEDSGTPSWSIPDEYMLRFGSTAKTNNFTRVSNVYWLSGGMGETTTPYSPATNGLAPYSVNGLFGDPTIASERKITPSQRGTLTLSYNSNVVDEAGYTITVFRYTAKREWENIGGEVDSKSHTVSVPFDEFGYYVVMKMSRGYSDVTNHAWARNILNALYSKGFMNNLRFEQFGADDQTTRGEFATLLVKGLNMPLNYDDNKTFVDLVPTASSTTWDYAHIETAARAGIVTGLTDGVFAPDQPVTREQAAVMIARALKLKLSPTDQKLKDALAKSFLDSGKMDVYSMSSIQAVTKANIMAGAVVTQPGQKKPSYNFNPKSNMTRAEAGKIAVELLKKGTKVFPKNLS</sequence>
<feature type="domain" description="SLH" evidence="1">
    <location>
        <begin position="1180"/>
        <end position="1243"/>
    </location>
</feature>
<proteinExistence type="predicted"/>
<feature type="domain" description="SLH" evidence="1">
    <location>
        <begin position="1249"/>
        <end position="1321"/>
    </location>
</feature>
<comment type="caution">
    <text evidence="2">The sequence shown here is derived from an EMBL/GenBank/DDBJ whole genome shotgun (WGS) entry which is preliminary data.</text>
</comment>
<evidence type="ECO:0000313" key="3">
    <source>
        <dbReference type="Proteomes" id="UP000460318"/>
    </source>
</evidence>
<dbReference type="InterPro" id="IPR001119">
    <property type="entry name" value="SLH_dom"/>
</dbReference>
<accession>A0A7X3IPM4</accession>